<feature type="region of interest" description="Disordered" evidence="1">
    <location>
        <begin position="751"/>
        <end position="795"/>
    </location>
</feature>
<comment type="caution">
    <text evidence="3">The sequence shown here is derived from an EMBL/GenBank/DDBJ whole genome shotgun (WGS) entry which is preliminary data.</text>
</comment>
<feature type="region of interest" description="Disordered" evidence="1">
    <location>
        <begin position="661"/>
        <end position="687"/>
    </location>
</feature>
<evidence type="ECO:0000313" key="3">
    <source>
        <dbReference type="EMBL" id="KAF9597803.1"/>
    </source>
</evidence>
<sequence length="1116" mass="123876">MTSSGFRPPHFSEDIAWLPAWLQPREQTLVDDQTCKAQENIGREDAGYNTCHLFLSGTDNTPVGSTPSGNLLHFHLHLSSNGTSQYTTSQSYNGLQTEGSKSNDMLSMQPQISTSPHEGGFPHKTEVKNDMSNTLIKSKSSKSSSPSIFKNGKSSRRKHQEKVDRRSLMNTDIANAVELSIAASEALSISELVNSASASEVFPVSSVLEVALRVKQARIQLCQQRLANISDCVTDVVDETVLLQDLDEDTMADACEDVGLSVKLVDTTSDNLCSSSPVLMPNRCSLSASFSRVLDTPISANDYGRDVEVQNKRLKSQEVHFGGICNQRKSEDTLALNTLSKHSPSESLLGVLQEKLSGDPTLVLDTFSADRHLEYHSSQYVQTNIKIAKKQGMNDGIANAYLLHTQESILSSSQILKPGSNVGAKDEVVHVAPEKFRSRWLGGWTLKNAKVSEPKDQNTVGRTTKFAARETSFISESVDIFPDENSLVKKQEVGPITASQSSVAYKGLCSTNTKIEFSQELMSSYNLSMADPLCSVVPCSISSEDANVNVGINKKRTEEETNKCLNPTLENGLEDVQLRTTGPHDEFGNGEGHVCKTNNEDSVSTTQRKLASLKKYSMIMPWNTDSDTRSDYRILSLLKSGNSEFLAFEENIDCFKTSSRKDYTSSEKTTPRIASCKDNEEGHEDHLQGMPITKLANQMEGHDETADREAELDVHHPEERSSPLVLNHRMLRRLRASKIVSSNDTGYVTLETASAPKELKTRDESGHKPHSGYRTRSSTRSGKRLKRSNHLPVSRKEENACLTSYHLKDRKRMMLQGLEFLLTGFSSKKERELEMMIRKHGGFIVPDVPQPPTSGQNRRFKWKYQQLPVMLSTKKLQTSKFLYGCAVNAFVLKENWLMDSIVANSLVPPETYMILPNNNSKKHQRIGQPVHSTNLTYIFDKVGIMLHGKHSFCTNMEKIIKHGGGQVFKTLQWLVHNLNNGRVSLGAIVIEDENGACRHLRHYALEQKLPMMHSTTPFPDPVNSRQQQKHEHGYGLLPSCSQGSFSVLFDFIIFLILSDSSHSPDSAYIFARRSAPQILASGSMGKPLISSAAFSRKPAHGPSRSTMHASSAQMLV</sequence>
<organism evidence="3 4">
    <name type="scientific">Coptis chinensis</name>
    <dbReference type="NCBI Taxonomy" id="261450"/>
    <lineage>
        <taxon>Eukaryota</taxon>
        <taxon>Viridiplantae</taxon>
        <taxon>Streptophyta</taxon>
        <taxon>Embryophyta</taxon>
        <taxon>Tracheophyta</taxon>
        <taxon>Spermatophyta</taxon>
        <taxon>Magnoliopsida</taxon>
        <taxon>Ranunculales</taxon>
        <taxon>Ranunculaceae</taxon>
        <taxon>Coptidoideae</taxon>
        <taxon>Coptis</taxon>
    </lineage>
</organism>
<dbReference type="GO" id="GO:0000077">
    <property type="term" value="P:DNA damage checkpoint signaling"/>
    <property type="evidence" value="ECO:0007669"/>
    <property type="project" value="TreeGrafter"/>
</dbReference>
<feature type="region of interest" description="Disordered" evidence="1">
    <location>
        <begin position="699"/>
        <end position="721"/>
    </location>
</feature>
<feature type="compositionally biased region" description="Basic and acidic residues" evidence="1">
    <location>
        <begin position="675"/>
        <end position="687"/>
    </location>
</feature>
<feature type="compositionally biased region" description="Basic and acidic residues" evidence="1">
    <location>
        <begin position="700"/>
        <end position="721"/>
    </location>
</feature>
<dbReference type="GO" id="GO:0045944">
    <property type="term" value="P:positive regulation of transcription by RNA polymerase II"/>
    <property type="evidence" value="ECO:0007669"/>
    <property type="project" value="TreeGrafter"/>
</dbReference>
<dbReference type="GO" id="GO:0005634">
    <property type="term" value="C:nucleus"/>
    <property type="evidence" value="ECO:0007669"/>
    <property type="project" value="TreeGrafter"/>
</dbReference>
<dbReference type="GO" id="GO:0042393">
    <property type="term" value="F:histone binding"/>
    <property type="evidence" value="ECO:0007669"/>
    <property type="project" value="TreeGrafter"/>
</dbReference>
<dbReference type="InterPro" id="IPR036420">
    <property type="entry name" value="BRCT_dom_sf"/>
</dbReference>
<feature type="domain" description="BRCT" evidence="2">
    <location>
        <begin position="810"/>
        <end position="914"/>
    </location>
</feature>
<feature type="compositionally biased region" description="Polar residues" evidence="1">
    <location>
        <begin position="83"/>
        <end position="116"/>
    </location>
</feature>
<dbReference type="PROSITE" id="PS50172">
    <property type="entry name" value="BRCT"/>
    <property type="match status" value="1"/>
</dbReference>
<feature type="region of interest" description="Disordered" evidence="1">
    <location>
        <begin position="83"/>
        <end position="164"/>
    </location>
</feature>
<dbReference type="PANTHER" id="PTHR15321">
    <property type="entry name" value="TUMOR SUPPRESSOR P53-BINDING PROTEIN 1"/>
    <property type="match status" value="1"/>
</dbReference>
<evidence type="ECO:0000259" key="2">
    <source>
        <dbReference type="PROSITE" id="PS50172"/>
    </source>
</evidence>
<dbReference type="EMBL" id="JADFTS010000007">
    <property type="protein sequence ID" value="KAF9597803.1"/>
    <property type="molecule type" value="Genomic_DNA"/>
</dbReference>
<keyword evidence="4" id="KW-1185">Reference proteome</keyword>
<dbReference type="InterPro" id="IPR001357">
    <property type="entry name" value="BRCT_dom"/>
</dbReference>
<reference evidence="3 4" key="1">
    <citation type="submission" date="2020-10" db="EMBL/GenBank/DDBJ databases">
        <title>The Coptis chinensis genome and diversification of protoberbering-type alkaloids.</title>
        <authorList>
            <person name="Wang B."/>
            <person name="Shu S."/>
            <person name="Song C."/>
            <person name="Liu Y."/>
        </authorList>
    </citation>
    <scope>NUCLEOTIDE SEQUENCE [LARGE SCALE GENOMIC DNA]</scope>
    <source>
        <strain evidence="3">HL-2020</strain>
        <tissue evidence="3">Leaf</tissue>
    </source>
</reference>
<evidence type="ECO:0000313" key="4">
    <source>
        <dbReference type="Proteomes" id="UP000631114"/>
    </source>
</evidence>
<evidence type="ECO:0000256" key="1">
    <source>
        <dbReference type="SAM" id="MobiDB-lite"/>
    </source>
</evidence>
<name>A0A835LJE3_9MAGN</name>
<dbReference type="Gene3D" id="3.40.50.10190">
    <property type="entry name" value="BRCT domain"/>
    <property type="match status" value="2"/>
</dbReference>
<dbReference type="PANTHER" id="PTHR15321:SF3">
    <property type="entry name" value="TP53-BINDING PROTEIN 1"/>
    <property type="match status" value="1"/>
</dbReference>
<gene>
    <name evidence="3" type="ORF">IFM89_021888</name>
</gene>
<protein>
    <recommendedName>
        <fullName evidence="2">BRCT domain-containing protein</fullName>
    </recommendedName>
</protein>
<feature type="compositionally biased region" description="Low complexity" evidence="1">
    <location>
        <begin position="137"/>
        <end position="147"/>
    </location>
</feature>
<feature type="compositionally biased region" description="Polar residues" evidence="1">
    <location>
        <begin position="1103"/>
        <end position="1116"/>
    </location>
</feature>
<feature type="region of interest" description="Disordered" evidence="1">
    <location>
        <begin position="1094"/>
        <end position="1116"/>
    </location>
</feature>
<proteinExistence type="predicted"/>
<dbReference type="SMART" id="SM00292">
    <property type="entry name" value="BRCT"/>
    <property type="match status" value="1"/>
</dbReference>
<feature type="compositionally biased region" description="Basic and acidic residues" evidence="1">
    <location>
        <begin position="757"/>
        <end position="767"/>
    </location>
</feature>
<accession>A0A835LJE3</accession>
<dbReference type="SUPFAM" id="SSF52113">
    <property type="entry name" value="BRCT domain"/>
    <property type="match status" value="1"/>
</dbReference>
<feature type="compositionally biased region" description="Basic and acidic residues" evidence="1">
    <location>
        <begin position="120"/>
        <end position="129"/>
    </location>
</feature>
<dbReference type="InterPro" id="IPR047252">
    <property type="entry name" value="TP53BP1-like"/>
</dbReference>
<dbReference type="OrthoDB" id="646980at2759"/>
<dbReference type="Proteomes" id="UP000631114">
    <property type="component" value="Unassembled WGS sequence"/>
</dbReference>
<dbReference type="AlphaFoldDB" id="A0A835LJE3"/>